<dbReference type="NCBIfam" id="TIGR00028">
    <property type="entry name" value="Mtu_PIN_fam"/>
    <property type="match status" value="1"/>
</dbReference>
<comment type="caution">
    <text evidence="6">Lacks conserved residue(s) required for the propagation of feature annotation.</text>
</comment>
<dbReference type="InterPro" id="IPR029060">
    <property type="entry name" value="PIN-like_dom_sf"/>
</dbReference>
<dbReference type="GO" id="GO:0000287">
    <property type="term" value="F:magnesium ion binding"/>
    <property type="evidence" value="ECO:0007669"/>
    <property type="project" value="UniProtKB-UniRule"/>
</dbReference>
<evidence type="ECO:0000313" key="8">
    <source>
        <dbReference type="EMBL" id="GGF30428.1"/>
    </source>
</evidence>
<dbReference type="InterPro" id="IPR022907">
    <property type="entry name" value="VapC_family"/>
</dbReference>
<protein>
    <recommendedName>
        <fullName evidence="6">Ribonuclease VapC</fullName>
        <shortName evidence="6">RNase VapC</shortName>
        <ecNumber evidence="6">3.1.-.-</ecNumber>
    </recommendedName>
    <alternativeName>
        <fullName evidence="6">Toxin VapC</fullName>
    </alternativeName>
</protein>
<keyword evidence="5 6" id="KW-0460">Magnesium</keyword>
<reference evidence="8 9" key="1">
    <citation type="journal article" date="2014" name="Int. J. Syst. Evol. Microbiol.">
        <title>Complete genome sequence of Corynebacterium casei LMG S-19264T (=DSM 44701T), isolated from a smear-ripened cheese.</title>
        <authorList>
            <consortium name="US DOE Joint Genome Institute (JGI-PGF)"/>
            <person name="Walter F."/>
            <person name="Albersmeier A."/>
            <person name="Kalinowski J."/>
            <person name="Ruckert C."/>
        </authorList>
    </citation>
    <scope>NUCLEOTIDE SEQUENCE [LARGE SCALE GENOMIC DNA]</scope>
    <source>
        <strain evidence="8 9">CGMCC 1.12976</strain>
    </source>
</reference>
<evidence type="ECO:0000256" key="3">
    <source>
        <dbReference type="ARBA" id="ARBA00022723"/>
    </source>
</evidence>
<comment type="function">
    <text evidence="6">Toxic component of a toxin-antitoxin (TA) system. An RNase.</text>
</comment>
<dbReference type="InterPro" id="IPR002716">
    <property type="entry name" value="PIN_dom"/>
</dbReference>
<feature type="binding site" evidence="6">
    <location>
        <position position="103"/>
    </location>
    <ligand>
        <name>Mg(2+)</name>
        <dbReference type="ChEBI" id="CHEBI:18420"/>
    </ligand>
</feature>
<comment type="similarity">
    <text evidence="6">Belongs to the PINc/VapC protein family.</text>
</comment>
<keyword evidence="4 6" id="KW-0378">Hydrolase</keyword>
<dbReference type="EMBL" id="BMGP01000004">
    <property type="protein sequence ID" value="GGF30428.1"/>
    <property type="molecule type" value="Genomic_DNA"/>
</dbReference>
<gene>
    <name evidence="8" type="primary">vapC43</name>
    <name evidence="6" type="synonym">vapC</name>
    <name evidence="8" type="ORF">GCM10011399_24550</name>
</gene>
<feature type="domain" description="PIN" evidence="7">
    <location>
        <begin position="2"/>
        <end position="128"/>
    </location>
</feature>
<dbReference type="RefSeq" id="WP_188678673.1">
    <property type="nucleotide sequence ID" value="NZ_BMGP01000004.1"/>
</dbReference>
<accession>A0A917B815</accession>
<dbReference type="GO" id="GO:0090729">
    <property type="term" value="F:toxin activity"/>
    <property type="evidence" value="ECO:0007669"/>
    <property type="project" value="UniProtKB-KW"/>
</dbReference>
<dbReference type="GO" id="GO:0004540">
    <property type="term" value="F:RNA nuclease activity"/>
    <property type="evidence" value="ECO:0007669"/>
    <property type="project" value="InterPro"/>
</dbReference>
<comment type="cofactor">
    <cofactor evidence="6">
        <name>Mg(2+)</name>
        <dbReference type="ChEBI" id="CHEBI:18420"/>
    </cofactor>
</comment>
<comment type="caution">
    <text evidence="8">The sequence shown here is derived from an EMBL/GenBank/DDBJ whole genome shotgun (WGS) entry which is preliminary data.</text>
</comment>
<dbReference type="Gene3D" id="3.40.50.1010">
    <property type="entry name" value="5'-nuclease"/>
    <property type="match status" value="1"/>
</dbReference>
<evidence type="ECO:0000259" key="7">
    <source>
        <dbReference type="Pfam" id="PF01850"/>
    </source>
</evidence>
<dbReference type="AlphaFoldDB" id="A0A917B815"/>
<dbReference type="Proteomes" id="UP000598775">
    <property type="component" value="Unassembled WGS sequence"/>
</dbReference>
<evidence type="ECO:0000256" key="2">
    <source>
        <dbReference type="ARBA" id="ARBA00022722"/>
    </source>
</evidence>
<dbReference type="GO" id="GO:0045926">
    <property type="term" value="P:negative regulation of growth"/>
    <property type="evidence" value="ECO:0007669"/>
    <property type="project" value="UniProtKB-ARBA"/>
</dbReference>
<keyword evidence="3 6" id="KW-0479">Metal-binding</keyword>
<evidence type="ECO:0000256" key="5">
    <source>
        <dbReference type="ARBA" id="ARBA00022842"/>
    </source>
</evidence>
<evidence type="ECO:0000313" key="9">
    <source>
        <dbReference type="Proteomes" id="UP000598775"/>
    </source>
</evidence>
<dbReference type="HAMAP" id="MF_00265">
    <property type="entry name" value="VapC_Nob1"/>
    <property type="match status" value="1"/>
</dbReference>
<keyword evidence="6" id="KW-0800">Toxin</keyword>
<dbReference type="EC" id="3.1.-.-" evidence="6"/>
<proteinExistence type="inferred from homology"/>
<name>A0A917B815_9MICO</name>
<keyword evidence="9" id="KW-1185">Reference proteome</keyword>
<dbReference type="GO" id="GO:0016788">
    <property type="term" value="F:hydrolase activity, acting on ester bonds"/>
    <property type="evidence" value="ECO:0007669"/>
    <property type="project" value="InterPro"/>
</dbReference>
<dbReference type="InterPro" id="IPR006226">
    <property type="entry name" value="Mtu_PIN"/>
</dbReference>
<dbReference type="SUPFAM" id="SSF88723">
    <property type="entry name" value="PIN domain-like"/>
    <property type="match status" value="1"/>
</dbReference>
<organism evidence="8 9">
    <name type="scientific">Subtercola lobariae</name>
    <dbReference type="NCBI Taxonomy" id="1588641"/>
    <lineage>
        <taxon>Bacteria</taxon>
        <taxon>Bacillati</taxon>
        <taxon>Actinomycetota</taxon>
        <taxon>Actinomycetes</taxon>
        <taxon>Micrococcales</taxon>
        <taxon>Microbacteriaceae</taxon>
        <taxon>Subtercola</taxon>
    </lineage>
</organism>
<evidence type="ECO:0000256" key="6">
    <source>
        <dbReference type="HAMAP-Rule" id="MF_00265"/>
    </source>
</evidence>
<evidence type="ECO:0000256" key="4">
    <source>
        <dbReference type="ARBA" id="ARBA00022801"/>
    </source>
</evidence>
<sequence>MNVLIAAFRQDHAHHILARPWLTNVFAAESAVVVPDFVWVGFVRIVTNAHIFEVPATAAEAFEFVRALTGHPAYRPVAGLPDGLQIFEDTALESGARANLVSDAYIAALALALACPVGSFDRDFRRFTGLQVVTPGAVASR</sequence>
<evidence type="ECO:0000256" key="1">
    <source>
        <dbReference type="ARBA" id="ARBA00022649"/>
    </source>
</evidence>
<keyword evidence="1 6" id="KW-1277">Toxin-antitoxin system</keyword>
<dbReference type="Pfam" id="PF01850">
    <property type="entry name" value="PIN"/>
    <property type="match status" value="1"/>
</dbReference>
<keyword evidence="2 6" id="KW-0540">Nuclease</keyword>